<reference evidence="3" key="3">
    <citation type="journal article" date="2005" name="Nature">
        <title>The map-based sequence of the rice genome.</title>
        <authorList>
            <consortium name="International rice genome sequencing project (IRGSP)"/>
            <person name="Matsumoto T."/>
            <person name="Wu J."/>
            <person name="Kanamori H."/>
            <person name="Katayose Y."/>
            <person name="Fujisawa M."/>
            <person name="Namiki N."/>
            <person name="Mizuno H."/>
            <person name="Yamamoto K."/>
            <person name="Antonio B.A."/>
            <person name="Baba T."/>
            <person name="Sakata K."/>
            <person name="Nagamura Y."/>
            <person name="Aoki H."/>
            <person name="Arikawa K."/>
            <person name="Arita K."/>
            <person name="Bito T."/>
            <person name="Chiden Y."/>
            <person name="Fujitsuka N."/>
            <person name="Fukunaka R."/>
            <person name="Hamada M."/>
            <person name="Harada C."/>
            <person name="Hayashi A."/>
            <person name="Hijishita S."/>
            <person name="Honda M."/>
            <person name="Hosokawa S."/>
            <person name="Ichikawa Y."/>
            <person name="Idonuma A."/>
            <person name="Iijima M."/>
            <person name="Ikeda M."/>
            <person name="Ikeno M."/>
            <person name="Ito K."/>
            <person name="Ito S."/>
            <person name="Ito T."/>
            <person name="Ito Y."/>
            <person name="Ito Y."/>
            <person name="Iwabuchi A."/>
            <person name="Kamiya K."/>
            <person name="Karasawa W."/>
            <person name="Kurita K."/>
            <person name="Katagiri S."/>
            <person name="Kikuta A."/>
            <person name="Kobayashi H."/>
            <person name="Kobayashi N."/>
            <person name="Machita K."/>
            <person name="Maehara T."/>
            <person name="Masukawa M."/>
            <person name="Mizubayashi T."/>
            <person name="Mukai Y."/>
            <person name="Nagasaki H."/>
            <person name="Nagata Y."/>
            <person name="Naito S."/>
            <person name="Nakashima M."/>
            <person name="Nakama Y."/>
            <person name="Nakamichi Y."/>
            <person name="Nakamura M."/>
            <person name="Meguro A."/>
            <person name="Negishi M."/>
            <person name="Ohta I."/>
            <person name="Ohta T."/>
            <person name="Okamoto M."/>
            <person name="Ono N."/>
            <person name="Saji S."/>
            <person name="Sakaguchi M."/>
            <person name="Sakai K."/>
            <person name="Shibata M."/>
            <person name="Shimokawa T."/>
            <person name="Song J."/>
            <person name="Takazaki Y."/>
            <person name="Terasawa K."/>
            <person name="Tsugane M."/>
            <person name="Tsuji K."/>
            <person name="Ueda S."/>
            <person name="Waki K."/>
            <person name="Yamagata H."/>
            <person name="Yamamoto M."/>
            <person name="Yamamoto S."/>
            <person name="Yamane H."/>
            <person name="Yoshiki S."/>
            <person name="Yoshihara R."/>
            <person name="Yukawa K."/>
            <person name="Zhong H."/>
            <person name="Yano M."/>
            <person name="Yuan Q."/>
            <person name="Ouyang S."/>
            <person name="Liu J."/>
            <person name="Jones K.M."/>
            <person name="Gansberger K."/>
            <person name="Moffat K."/>
            <person name="Hill J."/>
            <person name="Bera J."/>
            <person name="Fadrosh D."/>
            <person name="Jin S."/>
            <person name="Johri S."/>
            <person name="Kim M."/>
            <person name="Overton L."/>
            <person name="Reardon M."/>
            <person name="Tsitrin T."/>
            <person name="Vuong H."/>
            <person name="Weaver B."/>
            <person name="Ciecko A."/>
            <person name="Tallon L."/>
            <person name="Jackson J."/>
            <person name="Pai G."/>
            <person name="Aken S.V."/>
            <person name="Utterback T."/>
            <person name="Reidmuller S."/>
            <person name="Feldblyum T."/>
            <person name="Hsiao J."/>
            <person name="Zismann V."/>
            <person name="Iobst S."/>
            <person name="de Vazeille A.R."/>
            <person name="Buell C.R."/>
            <person name="Ying K."/>
            <person name="Li Y."/>
            <person name="Lu T."/>
            <person name="Huang Y."/>
            <person name="Zhao Q."/>
            <person name="Feng Q."/>
            <person name="Zhang L."/>
            <person name="Zhu J."/>
            <person name="Weng Q."/>
            <person name="Mu J."/>
            <person name="Lu Y."/>
            <person name="Fan D."/>
            <person name="Liu Y."/>
            <person name="Guan J."/>
            <person name="Zhang Y."/>
            <person name="Yu S."/>
            <person name="Liu X."/>
            <person name="Zhang Y."/>
            <person name="Hong G."/>
            <person name="Han B."/>
            <person name="Choisne N."/>
            <person name="Demange N."/>
            <person name="Orjeda G."/>
            <person name="Samain S."/>
            <person name="Cattolico L."/>
            <person name="Pelletier E."/>
            <person name="Couloux A."/>
            <person name="Segurens B."/>
            <person name="Wincker P."/>
            <person name="D'Hont A."/>
            <person name="Scarpelli C."/>
            <person name="Weissenbach J."/>
            <person name="Salanoubat M."/>
            <person name="Quetier F."/>
            <person name="Yu Y."/>
            <person name="Kim H.R."/>
            <person name="Rambo T."/>
            <person name="Currie J."/>
            <person name="Collura K."/>
            <person name="Luo M."/>
            <person name="Yang T."/>
            <person name="Ammiraju J.S.S."/>
            <person name="Engler F."/>
            <person name="Soderlund C."/>
            <person name="Wing R.A."/>
            <person name="Palmer L.E."/>
            <person name="de la Bastide M."/>
            <person name="Spiegel L."/>
            <person name="Nascimento L."/>
            <person name="Zutavern T."/>
            <person name="O'Shaughnessy A."/>
            <person name="Dike S."/>
            <person name="Dedhia N."/>
            <person name="Preston R."/>
            <person name="Balija V."/>
            <person name="McCombie W.R."/>
            <person name="Chow T."/>
            <person name="Chen H."/>
            <person name="Chung M."/>
            <person name="Chen C."/>
            <person name="Shaw J."/>
            <person name="Wu H."/>
            <person name="Hsiao K."/>
            <person name="Chao Y."/>
            <person name="Chu M."/>
            <person name="Cheng C."/>
            <person name="Hour A."/>
            <person name="Lee P."/>
            <person name="Lin S."/>
            <person name="Lin Y."/>
            <person name="Liou J."/>
            <person name="Liu S."/>
            <person name="Hsing Y."/>
            <person name="Raghuvanshi S."/>
            <person name="Mohanty A."/>
            <person name="Bharti A.K."/>
            <person name="Gaur A."/>
            <person name="Gupta V."/>
            <person name="Kumar D."/>
            <person name="Ravi V."/>
            <person name="Vij S."/>
            <person name="Kapur A."/>
            <person name="Khurana P."/>
            <person name="Khurana P."/>
            <person name="Khurana J.P."/>
            <person name="Tyagi A.K."/>
            <person name="Gaikwad K."/>
            <person name="Singh A."/>
            <person name="Dalal V."/>
            <person name="Srivastava S."/>
            <person name="Dixit A."/>
            <person name="Pal A.K."/>
            <person name="Ghazi I.A."/>
            <person name="Yadav M."/>
            <person name="Pandit A."/>
            <person name="Bhargava A."/>
            <person name="Sureshbabu K."/>
            <person name="Batra K."/>
            <person name="Sharma T.R."/>
            <person name="Mohapatra T."/>
            <person name="Singh N.K."/>
            <person name="Messing J."/>
            <person name="Nelson A.B."/>
            <person name="Fuks G."/>
            <person name="Kavchok S."/>
            <person name="Keizer G."/>
            <person name="Linton E."/>
            <person name="Llaca V."/>
            <person name="Song R."/>
            <person name="Tanyolac B."/>
            <person name="Young S."/>
            <person name="Ho-Il K."/>
            <person name="Hahn J.H."/>
            <person name="Sangsakoo G."/>
            <person name="Vanavichit A."/>
            <person name="de Mattos Luiz.A.T."/>
            <person name="Zimmer P.D."/>
            <person name="Malone G."/>
            <person name="Dellagostin O."/>
            <person name="de Oliveira A.C."/>
            <person name="Bevan M."/>
            <person name="Bancroft I."/>
            <person name="Minx P."/>
            <person name="Cordum H."/>
            <person name="Wilson R."/>
            <person name="Cheng Z."/>
            <person name="Jin W."/>
            <person name="Jiang J."/>
            <person name="Leong S.A."/>
            <person name="Iwama H."/>
            <person name="Gojobori T."/>
            <person name="Itoh T."/>
            <person name="Niimura Y."/>
            <person name="Fujii Y."/>
            <person name="Habara T."/>
            <person name="Sakai H."/>
            <person name="Sato Y."/>
            <person name="Wilson G."/>
            <person name="Kumar K."/>
            <person name="McCouch S."/>
            <person name="Juretic N."/>
            <person name="Hoen D."/>
            <person name="Wright S."/>
            <person name="Bruskiewich R."/>
            <person name="Bureau T."/>
            <person name="Miyao A."/>
            <person name="Hirochika H."/>
            <person name="Nishikawa T."/>
            <person name="Kadowaki K."/>
            <person name="Sugiura M."/>
            <person name="Burr B."/>
            <person name="Sasaki T."/>
        </authorList>
    </citation>
    <scope>NUCLEOTIDE SEQUENCE [LARGE SCALE GENOMIC DNA]</scope>
    <source>
        <strain evidence="3">cv. Nipponbare</strain>
    </source>
</reference>
<accession>Q6L5B1</accession>
<dbReference type="IntAct" id="Q6L5B1">
    <property type="interactions" value="1"/>
</dbReference>
<gene>
    <name evidence="2" type="ORF">OJ1206_C08.14</name>
    <name evidence="1" type="ORF">OJ1345_B12.2</name>
</gene>
<dbReference type="Proteomes" id="UP000000763">
    <property type="component" value="Chromosome 5"/>
</dbReference>
<dbReference type="EMBL" id="AC118285">
    <property type="protein sequence ID" value="AAU43986.1"/>
    <property type="molecule type" value="Genomic_DNA"/>
</dbReference>
<protein>
    <submittedName>
        <fullName evidence="1">Uncharacterized protein</fullName>
    </submittedName>
</protein>
<reference evidence="3" key="4">
    <citation type="journal article" date="2008" name="Nucleic Acids Res.">
        <title>The rice annotation project database (RAP-DB): 2008 update.</title>
        <authorList>
            <consortium name="The rice annotation project (RAP)"/>
        </authorList>
    </citation>
    <scope>GENOME REANNOTATION</scope>
    <source>
        <strain evidence="3">cv. Nipponbare</strain>
    </source>
</reference>
<proteinExistence type="predicted"/>
<organism evidence="1 3">
    <name type="scientific">Oryza sativa subsp. japonica</name>
    <name type="common">Rice</name>
    <dbReference type="NCBI Taxonomy" id="39947"/>
    <lineage>
        <taxon>Eukaryota</taxon>
        <taxon>Viridiplantae</taxon>
        <taxon>Streptophyta</taxon>
        <taxon>Embryophyta</taxon>
        <taxon>Tracheophyta</taxon>
        <taxon>Spermatophyta</taxon>
        <taxon>Magnoliopsida</taxon>
        <taxon>Liliopsida</taxon>
        <taxon>Poales</taxon>
        <taxon>Poaceae</taxon>
        <taxon>BOP clade</taxon>
        <taxon>Oryzoideae</taxon>
        <taxon>Oryzeae</taxon>
        <taxon>Oryzinae</taxon>
        <taxon>Oryza</taxon>
        <taxon>Oryza sativa</taxon>
    </lineage>
</organism>
<evidence type="ECO:0000313" key="2">
    <source>
        <dbReference type="EMBL" id="AAU43986.1"/>
    </source>
</evidence>
<dbReference type="AlphaFoldDB" id="Q6L5B1"/>
<evidence type="ECO:0000313" key="1">
    <source>
        <dbReference type="EMBL" id="AAT44180.1"/>
    </source>
</evidence>
<sequence>MPRRGRRGDEAQVGLSQEHAGCRILGVGRRRRGRRHAGELGREDHGAGRPLLCRAGLGIRRWLDRRHEQPIRTSHRGG</sequence>
<reference evidence="1" key="1">
    <citation type="submission" date="2004-06" db="EMBL/GenBank/DDBJ databases">
        <title>Oryza sativa BAC OJ1345_B12 genomic sequence.</title>
        <authorList>
            <person name="Chow T.-Y."/>
            <person name="Hsing Y.-I.C."/>
            <person name="Chen C.-S."/>
            <person name="Chen H.-H."/>
            <person name="Liu S.-M."/>
            <person name="Chao Y.-T."/>
            <person name="Chang S.-J."/>
            <person name="Chen H.-C."/>
            <person name="Chen S.-K."/>
            <person name="Chen T.-R."/>
            <person name="Chen Y.-L."/>
            <person name="Cheng C.-H."/>
            <person name="Chung C.-I."/>
            <person name="Han S.-Y."/>
            <person name="Hsiao S.-H."/>
            <person name="Hsiung J.-N."/>
            <person name="Hsu C.-H."/>
            <person name="Huang J.-J."/>
            <person name="Kau P.-I."/>
            <person name="Lee M.-C."/>
            <person name="Leu H.-L."/>
            <person name="Li Y.-F."/>
            <person name="Lin S.-J."/>
            <person name="Lin Y.-C."/>
            <person name="Wu S.-W."/>
            <person name="Yu C.-Y."/>
            <person name="Yu S.-W."/>
            <person name="Wu H.-P."/>
            <person name="Shaw J.-F."/>
        </authorList>
    </citation>
    <scope>NUCLEOTIDE SEQUENCE</scope>
</reference>
<name>Q6L5B1_ORYSJ</name>
<reference evidence="2" key="2">
    <citation type="submission" date="2004-09" db="EMBL/GenBank/DDBJ databases">
        <title>Oryza sativa BAC OJ1206_C08 genomic sequence.</title>
        <authorList>
            <person name="Chow T.-Y."/>
            <person name="Hsing Y.-I.C."/>
            <person name="Chen C.-S."/>
            <person name="Chen H.-H."/>
            <person name="Liu S.-M."/>
            <person name="Chao Y.-T."/>
            <person name="Chang S.-J."/>
            <person name="Chen H.-C."/>
            <person name="Chen S.-K."/>
            <person name="Chen T.-R."/>
            <person name="Chen Y.-L."/>
            <person name="Cheng C.-H."/>
            <person name="Chung C.-I."/>
            <person name="Han S.-Y."/>
            <person name="Hsiao S.-H."/>
            <person name="Hsiung J.-N."/>
            <person name="Hsu C.-H."/>
            <person name="Huang J.-J."/>
            <person name="Kau P.-I."/>
            <person name="Lee M.-C."/>
            <person name="Leu H.-L."/>
            <person name="Li Y.-F."/>
            <person name="Lin S.-J."/>
            <person name="Lin Y.-C."/>
            <person name="Wu S.-W."/>
            <person name="Yu C.-Y."/>
            <person name="Yu S.-W."/>
            <person name="Wu H.-P."/>
            <person name="Shaw J.-F."/>
        </authorList>
    </citation>
    <scope>NUCLEOTIDE SEQUENCE</scope>
</reference>
<dbReference type="EMBL" id="AC104278">
    <property type="protein sequence ID" value="AAT44180.1"/>
    <property type="molecule type" value="Genomic_DNA"/>
</dbReference>
<evidence type="ECO:0000313" key="3">
    <source>
        <dbReference type="Proteomes" id="UP000000763"/>
    </source>
</evidence>